<sequence length="152" mass="17480">MVSNMQGQRKVLWEMSLLPWRCISNSMKTFFVAASSHRRLWTPSTLTFNRSFRLLLTFYHSMPTPVTKEGVDFSLHSEFFSRNIIYSVKSTPMLGSRDLLREHKHSYKLNLFVASVTQRASSFVSVAAGPKIYQLQGSITRPPLFEDIMGQL</sequence>
<proteinExistence type="predicted"/>
<accession>A0A0D0AHK6</accession>
<evidence type="ECO:0000313" key="2">
    <source>
        <dbReference type="Proteomes" id="UP000054485"/>
    </source>
</evidence>
<reference evidence="1 2" key="1">
    <citation type="submission" date="2014-04" db="EMBL/GenBank/DDBJ databases">
        <authorList>
            <consortium name="DOE Joint Genome Institute"/>
            <person name="Kuo A."/>
            <person name="Ruytinx J."/>
            <person name="Rineau F."/>
            <person name="Colpaert J."/>
            <person name="Kohler A."/>
            <person name="Nagy L.G."/>
            <person name="Floudas D."/>
            <person name="Copeland A."/>
            <person name="Barry K.W."/>
            <person name="Cichocki N."/>
            <person name="Veneault-Fourrey C."/>
            <person name="LaButti K."/>
            <person name="Lindquist E.A."/>
            <person name="Lipzen A."/>
            <person name="Lundell T."/>
            <person name="Morin E."/>
            <person name="Murat C."/>
            <person name="Sun H."/>
            <person name="Tunlid A."/>
            <person name="Henrissat B."/>
            <person name="Grigoriev I.V."/>
            <person name="Hibbett D.S."/>
            <person name="Martin F."/>
            <person name="Nordberg H.P."/>
            <person name="Cantor M.N."/>
            <person name="Hua S.X."/>
        </authorList>
    </citation>
    <scope>NUCLEOTIDE SEQUENCE [LARGE SCALE GENOMIC DNA]</scope>
    <source>
        <strain evidence="1 2">UH-Slu-Lm8-n1</strain>
    </source>
</reference>
<dbReference type="HOGENOM" id="CLU_1723543_0_0_1"/>
<reference evidence="2" key="2">
    <citation type="submission" date="2015-01" db="EMBL/GenBank/DDBJ databases">
        <title>Evolutionary Origins and Diversification of the Mycorrhizal Mutualists.</title>
        <authorList>
            <consortium name="DOE Joint Genome Institute"/>
            <consortium name="Mycorrhizal Genomics Consortium"/>
            <person name="Kohler A."/>
            <person name="Kuo A."/>
            <person name="Nagy L.G."/>
            <person name="Floudas D."/>
            <person name="Copeland A."/>
            <person name="Barry K.W."/>
            <person name="Cichocki N."/>
            <person name="Veneault-Fourrey C."/>
            <person name="LaButti K."/>
            <person name="Lindquist E.A."/>
            <person name="Lipzen A."/>
            <person name="Lundell T."/>
            <person name="Morin E."/>
            <person name="Murat C."/>
            <person name="Riley R."/>
            <person name="Ohm R."/>
            <person name="Sun H."/>
            <person name="Tunlid A."/>
            <person name="Henrissat B."/>
            <person name="Grigoriev I.V."/>
            <person name="Hibbett D.S."/>
            <person name="Martin F."/>
        </authorList>
    </citation>
    <scope>NUCLEOTIDE SEQUENCE [LARGE SCALE GENOMIC DNA]</scope>
    <source>
        <strain evidence="2">UH-Slu-Lm8-n1</strain>
    </source>
</reference>
<dbReference type="InParanoid" id="A0A0D0AHK6"/>
<protein>
    <submittedName>
        <fullName evidence="1">Uncharacterized protein</fullName>
    </submittedName>
</protein>
<gene>
    <name evidence="1" type="ORF">CY34DRAFT_215670</name>
</gene>
<keyword evidence="2" id="KW-1185">Reference proteome</keyword>
<name>A0A0D0AHK6_9AGAM</name>
<dbReference type="AlphaFoldDB" id="A0A0D0AHK6"/>
<organism evidence="1 2">
    <name type="scientific">Suillus luteus UH-Slu-Lm8-n1</name>
    <dbReference type="NCBI Taxonomy" id="930992"/>
    <lineage>
        <taxon>Eukaryota</taxon>
        <taxon>Fungi</taxon>
        <taxon>Dikarya</taxon>
        <taxon>Basidiomycota</taxon>
        <taxon>Agaricomycotina</taxon>
        <taxon>Agaricomycetes</taxon>
        <taxon>Agaricomycetidae</taxon>
        <taxon>Boletales</taxon>
        <taxon>Suillineae</taxon>
        <taxon>Suillaceae</taxon>
        <taxon>Suillus</taxon>
    </lineage>
</organism>
<dbReference type="Proteomes" id="UP000054485">
    <property type="component" value="Unassembled WGS sequence"/>
</dbReference>
<evidence type="ECO:0000313" key="1">
    <source>
        <dbReference type="EMBL" id="KIK41326.1"/>
    </source>
</evidence>
<dbReference type="EMBL" id="KN835272">
    <property type="protein sequence ID" value="KIK41326.1"/>
    <property type="molecule type" value="Genomic_DNA"/>
</dbReference>